<protein>
    <recommendedName>
        <fullName evidence="4">Zn(2)-C6 fungal-type domain-containing protein</fullName>
    </recommendedName>
</protein>
<gene>
    <name evidence="2" type="ORF">MCHLO_00114</name>
</gene>
<dbReference type="EMBL" id="DF837870">
    <property type="protein sequence ID" value="GAT42399.1"/>
    <property type="molecule type" value="Genomic_DNA"/>
</dbReference>
<organism evidence="2 3">
    <name type="scientific">Mycena chlorophos</name>
    <name type="common">Agaric fungus</name>
    <name type="synonym">Agaricus chlorophos</name>
    <dbReference type="NCBI Taxonomy" id="658473"/>
    <lineage>
        <taxon>Eukaryota</taxon>
        <taxon>Fungi</taxon>
        <taxon>Dikarya</taxon>
        <taxon>Basidiomycota</taxon>
        <taxon>Agaricomycotina</taxon>
        <taxon>Agaricomycetes</taxon>
        <taxon>Agaricomycetidae</taxon>
        <taxon>Agaricales</taxon>
        <taxon>Marasmiineae</taxon>
        <taxon>Mycenaceae</taxon>
        <taxon>Mycena</taxon>
    </lineage>
</organism>
<evidence type="ECO:0000256" key="1">
    <source>
        <dbReference type="SAM" id="MobiDB-lite"/>
    </source>
</evidence>
<feature type="region of interest" description="Disordered" evidence="1">
    <location>
        <begin position="16"/>
        <end position="42"/>
    </location>
</feature>
<proteinExistence type="predicted"/>
<evidence type="ECO:0000313" key="3">
    <source>
        <dbReference type="Proteomes" id="UP000815677"/>
    </source>
</evidence>
<evidence type="ECO:0008006" key="4">
    <source>
        <dbReference type="Google" id="ProtNLM"/>
    </source>
</evidence>
<accession>A0ABQ0KWB0</accession>
<keyword evidence="3" id="KW-1185">Reference proteome</keyword>
<name>A0ABQ0KWB0_MYCCL</name>
<reference evidence="2" key="1">
    <citation type="submission" date="2014-09" db="EMBL/GenBank/DDBJ databases">
        <title>Genome sequence of the luminous mushroom Mycena chlorophos for searching fungal bioluminescence genes.</title>
        <authorList>
            <person name="Tanaka Y."/>
            <person name="Kasuga D."/>
            <person name="Oba Y."/>
            <person name="Hase S."/>
            <person name="Sato K."/>
            <person name="Oba Y."/>
            <person name="Sakakibara Y."/>
        </authorList>
    </citation>
    <scope>NUCLEOTIDE SEQUENCE</scope>
</reference>
<sequence>MPIYFSASAFTSPDAATVPLPASNSSSSPLSPSYSPKSDAAPLSAATPGDILIPAIPPRDCPLQAVPGPNGEDTLPTVSSNPVDVEHTLVHAVLQHAIEPDGRCAACDDDDLVCEFTETGITCGPCAVRGNDDCLFAQPKFLLENAADWRNDYLHDQVHRLMREVQLKRLRPESFALEYRRALNHSYSIIQGAFRRFQILRLASRGLTHRGYRCLIASSTDVPQLGRLIEFGGETGLHKAVLKRAGERVAEIASGSA</sequence>
<feature type="compositionally biased region" description="Low complexity" evidence="1">
    <location>
        <begin position="19"/>
        <end position="38"/>
    </location>
</feature>
<evidence type="ECO:0000313" key="2">
    <source>
        <dbReference type="EMBL" id="GAT42399.1"/>
    </source>
</evidence>
<dbReference type="Proteomes" id="UP000815677">
    <property type="component" value="Unassembled WGS sequence"/>
</dbReference>